<evidence type="ECO:0000313" key="2">
    <source>
        <dbReference type="Proteomes" id="UP000584374"/>
    </source>
</evidence>
<dbReference type="Proteomes" id="UP000584374">
    <property type="component" value="Unassembled WGS sequence"/>
</dbReference>
<proteinExistence type="predicted"/>
<comment type="caution">
    <text evidence="1">The sequence shown here is derived from an EMBL/GenBank/DDBJ whole genome shotgun (WGS) entry which is preliminary data.</text>
</comment>
<keyword evidence="2" id="KW-1185">Reference proteome</keyword>
<dbReference type="AlphaFoldDB" id="A0A840QCD0"/>
<dbReference type="RefSeq" id="WP_184728403.1">
    <property type="nucleotide sequence ID" value="NZ_JACHIW010000001.1"/>
</dbReference>
<name>A0A840QCD0_9PSEU</name>
<reference evidence="1 2" key="1">
    <citation type="submission" date="2020-08" db="EMBL/GenBank/DDBJ databases">
        <title>Sequencing the genomes of 1000 actinobacteria strains.</title>
        <authorList>
            <person name="Klenk H.-P."/>
        </authorList>
    </citation>
    <scope>NUCLEOTIDE SEQUENCE [LARGE SCALE GENOMIC DNA]</scope>
    <source>
        <strain evidence="1 2">DSM 45584</strain>
    </source>
</reference>
<accession>A0A840QCD0</accession>
<dbReference type="EMBL" id="JACHIW010000001">
    <property type="protein sequence ID" value="MBB5157491.1"/>
    <property type="molecule type" value="Genomic_DNA"/>
</dbReference>
<gene>
    <name evidence="1" type="ORF">BJ970_005025</name>
</gene>
<evidence type="ECO:0000313" key="1">
    <source>
        <dbReference type="EMBL" id="MBB5157491.1"/>
    </source>
</evidence>
<sequence length="53" mass="5859">MVRTPKSHASTDQLFTLLDGARGQVLAAVYQTSGGTYIYRRERLALWRGFAAG</sequence>
<protein>
    <submittedName>
        <fullName evidence="1">Uncharacterized protein</fullName>
    </submittedName>
</protein>
<organism evidence="1 2">
    <name type="scientific">Saccharopolyspora phatthalungensis</name>
    <dbReference type="NCBI Taxonomy" id="664693"/>
    <lineage>
        <taxon>Bacteria</taxon>
        <taxon>Bacillati</taxon>
        <taxon>Actinomycetota</taxon>
        <taxon>Actinomycetes</taxon>
        <taxon>Pseudonocardiales</taxon>
        <taxon>Pseudonocardiaceae</taxon>
        <taxon>Saccharopolyspora</taxon>
    </lineage>
</organism>